<reference evidence="1 2" key="1">
    <citation type="submission" date="2018-12" db="EMBL/GenBank/DDBJ databases">
        <title>Rubrispira sanarue gen. nov., sp., nov., a member of the order Silvanigrellales, isolated from a brackish lake in Hamamatsu Japan.</title>
        <authorList>
            <person name="Maejima Y."/>
            <person name="Iino T."/>
            <person name="Muraguchi Y."/>
            <person name="Fukuda K."/>
            <person name="Nojiri H."/>
            <person name="Ohkuma M."/>
            <person name="Moriuchi R."/>
            <person name="Dohra H."/>
            <person name="Kimbara K."/>
            <person name="Shintani M."/>
        </authorList>
    </citation>
    <scope>NUCLEOTIDE SEQUENCE [LARGE SCALE GENOMIC DNA]</scope>
    <source>
        <strain evidence="1 2">RF1110005</strain>
    </source>
</reference>
<dbReference type="AlphaFoldDB" id="A0A4V0P224"/>
<accession>A0A4V0P224</accession>
<organism evidence="1 2">
    <name type="scientific">Fluviispira sanaruensis</name>
    <dbReference type="NCBI Taxonomy" id="2493639"/>
    <lineage>
        <taxon>Bacteria</taxon>
        <taxon>Pseudomonadati</taxon>
        <taxon>Bdellovibrionota</taxon>
        <taxon>Oligoflexia</taxon>
        <taxon>Silvanigrellales</taxon>
        <taxon>Silvanigrellaceae</taxon>
        <taxon>Fluviispira</taxon>
    </lineage>
</organism>
<keyword evidence="2" id="KW-1185">Reference proteome</keyword>
<dbReference type="KEGG" id="sbf:JCM31447_01540"/>
<proteinExistence type="predicted"/>
<dbReference type="OrthoDB" id="5294516at2"/>
<evidence type="ECO:0000313" key="2">
    <source>
        <dbReference type="Proteomes" id="UP000291236"/>
    </source>
</evidence>
<evidence type="ECO:0000313" key="1">
    <source>
        <dbReference type="EMBL" id="BBH51737.1"/>
    </source>
</evidence>
<sequence>MGTLIIFKIILIILFFPWNAHGQSVIFSNPVGEKLPEYKVISVNKSIMSCGDRSDLYIYSSLDIKAILSIANFLSDEKVSMKTDWNSFLPMTYNLTSSGLNEKDIENFPEDIKRILYICTTWNESFQLKLFSIPKVAIENITKSVKANRPWQNLSQEEADQLDHFSEATLYDFVYIVLRSNVYKSIKGGFEKNSTLWSTPFTWRVINTKEKDINSEMEKKD</sequence>
<dbReference type="Proteomes" id="UP000291236">
    <property type="component" value="Chromosome"/>
</dbReference>
<dbReference type="EMBL" id="AP019368">
    <property type="protein sequence ID" value="BBH51737.1"/>
    <property type="molecule type" value="Genomic_DNA"/>
</dbReference>
<gene>
    <name evidence="1" type="ORF">JCM31447_01540</name>
</gene>
<dbReference type="RefSeq" id="WP_130605570.1">
    <property type="nucleotide sequence ID" value="NZ_AP019368.1"/>
</dbReference>
<name>A0A4V0P224_FLUSA</name>
<protein>
    <submittedName>
        <fullName evidence="1">Uncharacterized protein</fullName>
    </submittedName>
</protein>